<feature type="domain" description="N-acetyltransferase" evidence="3">
    <location>
        <begin position="1"/>
        <end position="160"/>
    </location>
</feature>
<protein>
    <submittedName>
        <fullName evidence="4">Sulfur-containing aminoacid acetyltransferase SnaB</fullName>
    </submittedName>
</protein>
<comment type="caution">
    <text evidence="4">The sequence shown here is derived from an EMBL/GenBank/DDBJ whole genome shotgun (WGS) entry which is preliminary data.</text>
</comment>
<dbReference type="SUPFAM" id="SSF55729">
    <property type="entry name" value="Acyl-CoA N-acyltransferases (Nat)"/>
    <property type="match status" value="1"/>
</dbReference>
<evidence type="ECO:0000256" key="2">
    <source>
        <dbReference type="ARBA" id="ARBA00023315"/>
    </source>
</evidence>
<dbReference type="PROSITE" id="PS51186">
    <property type="entry name" value="GNAT"/>
    <property type="match status" value="1"/>
</dbReference>
<dbReference type="Pfam" id="PF00583">
    <property type="entry name" value="Acetyltransf_1"/>
    <property type="match status" value="1"/>
</dbReference>
<keyword evidence="5" id="KW-1185">Reference proteome</keyword>
<dbReference type="RefSeq" id="WP_345489130.1">
    <property type="nucleotide sequence ID" value="NZ_BAABHY010000001.1"/>
</dbReference>
<evidence type="ECO:0000259" key="3">
    <source>
        <dbReference type="PROSITE" id="PS51186"/>
    </source>
</evidence>
<dbReference type="CDD" id="cd04301">
    <property type="entry name" value="NAT_SF"/>
    <property type="match status" value="1"/>
</dbReference>
<evidence type="ECO:0000313" key="4">
    <source>
        <dbReference type="EMBL" id="GAA5107326.1"/>
    </source>
</evidence>
<reference evidence="5" key="1">
    <citation type="journal article" date="2019" name="Int. J. Syst. Evol. Microbiol.">
        <title>The Global Catalogue of Microorganisms (GCM) 10K type strain sequencing project: providing services to taxonomists for standard genome sequencing and annotation.</title>
        <authorList>
            <consortium name="The Broad Institute Genomics Platform"/>
            <consortium name="The Broad Institute Genome Sequencing Center for Infectious Disease"/>
            <person name="Wu L."/>
            <person name="Ma J."/>
        </authorList>
    </citation>
    <scope>NUCLEOTIDE SEQUENCE [LARGE SCALE GENOMIC DNA]</scope>
    <source>
        <strain evidence="5">JCM 18050</strain>
    </source>
</reference>
<gene>
    <name evidence="4" type="primary">snaB</name>
    <name evidence="4" type="ORF">GCM10023211_08370</name>
</gene>
<keyword evidence="1" id="KW-0808">Transferase</keyword>
<dbReference type="PANTHER" id="PTHR43800:SF1">
    <property type="entry name" value="PEPTIDYL-LYSINE N-ACETYLTRANSFERASE YJAB"/>
    <property type="match status" value="1"/>
</dbReference>
<evidence type="ECO:0000313" key="5">
    <source>
        <dbReference type="Proteomes" id="UP001500171"/>
    </source>
</evidence>
<name>A0ABP9N421_9GAMM</name>
<sequence length="179" mass="20516">MIIRQITLDDQQQYLELIHKAYQSVEALGIHFAAATADLDFICEHITNNAVYGLQKSGQLVSTLSIRFPWGNNPGPYGLPHLGWFATDPDYKQLGLGNELMQWVEEHILINVLKAPAVTLGTAENHPWLIKMYEKYHFRRIGHANLGHGHTTIYLQKILNEALYQNWQNRQCQTNPQIV</sequence>
<dbReference type="InterPro" id="IPR000182">
    <property type="entry name" value="GNAT_dom"/>
</dbReference>
<dbReference type="Proteomes" id="UP001500171">
    <property type="component" value="Unassembled WGS sequence"/>
</dbReference>
<dbReference type="EMBL" id="BAABHY010000001">
    <property type="protein sequence ID" value="GAA5107326.1"/>
    <property type="molecule type" value="Genomic_DNA"/>
</dbReference>
<dbReference type="PANTHER" id="PTHR43800">
    <property type="entry name" value="PEPTIDYL-LYSINE N-ACETYLTRANSFERASE YJAB"/>
    <property type="match status" value="1"/>
</dbReference>
<dbReference type="Gene3D" id="3.40.630.30">
    <property type="match status" value="1"/>
</dbReference>
<keyword evidence="2" id="KW-0012">Acyltransferase</keyword>
<evidence type="ECO:0000256" key="1">
    <source>
        <dbReference type="ARBA" id="ARBA00022679"/>
    </source>
</evidence>
<dbReference type="InterPro" id="IPR016181">
    <property type="entry name" value="Acyl_CoA_acyltransferase"/>
</dbReference>
<accession>A0ABP9N421</accession>
<organism evidence="4 5">
    <name type="scientific">Orbus sasakiae</name>
    <dbReference type="NCBI Taxonomy" id="1078475"/>
    <lineage>
        <taxon>Bacteria</taxon>
        <taxon>Pseudomonadati</taxon>
        <taxon>Pseudomonadota</taxon>
        <taxon>Gammaproteobacteria</taxon>
        <taxon>Orbales</taxon>
        <taxon>Orbaceae</taxon>
        <taxon>Orbus</taxon>
    </lineage>
</organism>
<proteinExistence type="predicted"/>